<dbReference type="EMBL" id="JRRC01254134">
    <property type="protein sequence ID" value="KHG02263.1"/>
    <property type="molecule type" value="Genomic_DNA"/>
</dbReference>
<gene>
    <name evidence="2" type="ORF">F383_23871</name>
    <name evidence="3" type="ORF">F383_24547</name>
</gene>
<protein>
    <submittedName>
        <fullName evidence="2">Uncharacterized protein</fullName>
    </submittedName>
</protein>
<feature type="region of interest" description="Disordered" evidence="1">
    <location>
        <begin position="1"/>
        <end position="25"/>
    </location>
</feature>
<sequence length="145" mass="16773">MNCYHFRSRTTKFRPRPGKSEASGLSRARRLHFVIRVPPNKLEDHRMSEASITLSTETLGIAGRLHARAYSTALTTSWSNRTRACPCEPKFSPIQKMALLRASKHPKAYKNTLEEEEKGGRRLRSKELLEESRLIHLRSRIHHQD</sequence>
<dbReference type="AlphaFoldDB" id="A0A0B0MJF8"/>
<comment type="caution">
    <text evidence="2">The sequence shown here is derived from an EMBL/GenBank/DDBJ whole genome shotgun (WGS) entry which is preliminary data.</text>
</comment>
<reference evidence="2" key="1">
    <citation type="submission" date="2014-09" db="EMBL/GenBank/DDBJ databases">
        <title>G. arboreum L. cv. AKA8401 A2 genome assembly version 1.0.</title>
        <authorList>
            <person name="Mudge J."/>
            <person name="Ramaraj T."/>
            <person name="Lindquist I.E."/>
            <person name="Bharti A.K."/>
            <person name="Sundararajan A."/>
            <person name="Cameron C.T."/>
            <person name="Woodward J.E."/>
            <person name="May G.D."/>
            <person name="Brubaker C."/>
            <person name="Broadhvest J."/>
            <person name="Wilkins T.A."/>
        </authorList>
    </citation>
    <scope>NUCLEOTIDE SEQUENCE</scope>
</reference>
<organism evidence="2 4">
    <name type="scientific">Gossypium arboreum</name>
    <name type="common">Tree cotton</name>
    <name type="synonym">Gossypium nanking</name>
    <dbReference type="NCBI Taxonomy" id="29729"/>
    <lineage>
        <taxon>Eukaryota</taxon>
        <taxon>Viridiplantae</taxon>
        <taxon>Streptophyta</taxon>
        <taxon>Embryophyta</taxon>
        <taxon>Tracheophyta</taxon>
        <taxon>Spermatophyta</taxon>
        <taxon>Magnoliopsida</taxon>
        <taxon>eudicotyledons</taxon>
        <taxon>Gunneridae</taxon>
        <taxon>Pentapetalae</taxon>
        <taxon>rosids</taxon>
        <taxon>malvids</taxon>
        <taxon>Malvales</taxon>
        <taxon>Malvaceae</taxon>
        <taxon>Malvoideae</taxon>
        <taxon>Gossypium</taxon>
    </lineage>
</organism>
<dbReference type="EMBL" id="JRRC01267430">
    <property type="protein sequence ID" value="KHG02455.1"/>
    <property type="molecule type" value="Genomic_DNA"/>
</dbReference>
<accession>A0A0B0MJF8</accession>
<evidence type="ECO:0000256" key="1">
    <source>
        <dbReference type="SAM" id="MobiDB-lite"/>
    </source>
</evidence>
<reference evidence="4" key="2">
    <citation type="submission" date="2014-09" db="EMBL/GenBank/DDBJ databases">
        <authorList>
            <person name="Mudge J."/>
            <person name="Ramaraj T."/>
            <person name="Lindquist I.E."/>
            <person name="Bharti A.K."/>
            <person name="Sundararajan A."/>
            <person name="Cameron C.T."/>
            <person name="Woodward J.E."/>
            <person name="May G.D."/>
            <person name="Brubaker C."/>
            <person name="Broadhvest J."/>
            <person name="Wilkins T.A."/>
        </authorList>
    </citation>
    <scope>NUCLEOTIDE SEQUENCE</scope>
    <source>
        <strain evidence="4">cv. AKA8401</strain>
    </source>
</reference>
<dbReference type="Proteomes" id="UP000032142">
    <property type="component" value="Unassembled WGS sequence"/>
</dbReference>
<evidence type="ECO:0000313" key="4">
    <source>
        <dbReference type="Proteomes" id="UP000032142"/>
    </source>
</evidence>
<feature type="compositionally biased region" description="Basic residues" evidence="1">
    <location>
        <begin position="1"/>
        <end position="17"/>
    </location>
</feature>
<evidence type="ECO:0000313" key="3">
    <source>
        <dbReference type="EMBL" id="KHG02455.1"/>
    </source>
</evidence>
<proteinExistence type="predicted"/>
<evidence type="ECO:0000313" key="2">
    <source>
        <dbReference type="EMBL" id="KHG02263.1"/>
    </source>
</evidence>
<name>A0A0B0MJF8_GOSAR</name>
<keyword evidence="4" id="KW-1185">Reference proteome</keyword>